<protein>
    <submittedName>
        <fullName evidence="3">Substrate binding domain-containing protein</fullName>
    </submittedName>
</protein>
<dbReference type="InterPro" id="IPR058163">
    <property type="entry name" value="LysR-type_TF_proteobact-type"/>
</dbReference>
<proteinExistence type="inferred from homology"/>
<sequence>MEIGIKILNDIICRFSKRYPLINLDVILTNDLIDIVKEGYDVAIRGGALKDSNLICRKIMSTKLHLCASPDYLAKHGVPGHPDELADHTLISFPYPSPWALRLSRGDESVDLQAQVKFRTNSLDLVLKGAWKGLGIGVLPSSVCSTDVKAGRLVVLLENWRAFDIGLYALFQDRKTPKKVDLFLDFLARELADIEQTFI</sequence>
<dbReference type="PANTHER" id="PTHR30537">
    <property type="entry name" value="HTH-TYPE TRANSCRIPTIONAL REGULATOR"/>
    <property type="match status" value="1"/>
</dbReference>
<dbReference type="InterPro" id="IPR005119">
    <property type="entry name" value="LysR_subst-bd"/>
</dbReference>
<dbReference type="CDD" id="cd08422">
    <property type="entry name" value="PBP2_CrgA_like"/>
    <property type="match status" value="1"/>
</dbReference>
<evidence type="ECO:0000259" key="2">
    <source>
        <dbReference type="Pfam" id="PF03466"/>
    </source>
</evidence>
<dbReference type="PANTHER" id="PTHR30537:SF5">
    <property type="entry name" value="HTH-TYPE TRANSCRIPTIONAL ACTIVATOR TTDR-RELATED"/>
    <property type="match status" value="1"/>
</dbReference>
<gene>
    <name evidence="3" type="ORF">ACFQDL_12445</name>
</gene>
<keyword evidence="4" id="KW-1185">Reference proteome</keyword>
<evidence type="ECO:0000256" key="1">
    <source>
        <dbReference type="ARBA" id="ARBA00009437"/>
    </source>
</evidence>
<dbReference type="EMBL" id="JBHSWE010000001">
    <property type="protein sequence ID" value="MFC6670789.1"/>
    <property type="molecule type" value="Genomic_DNA"/>
</dbReference>
<accession>A0ABW2A052</accession>
<dbReference type="RefSeq" id="WP_379909292.1">
    <property type="nucleotide sequence ID" value="NZ_JBHSWE010000001.1"/>
</dbReference>
<comment type="caution">
    <text evidence="3">The sequence shown here is derived from an EMBL/GenBank/DDBJ whole genome shotgun (WGS) entry which is preliminary data.</text>
</comment>
<reference evidence="4" key="1">
    <citation type="journal article" date="2019" name="Int. J. Syst. Evol. Microbiol.">
        <title>The Global Catalogue of Microorganisms (GCM) 10K type strain sequencing project: providing services to taxonomists for standard genome sequencing and annotation.</title>
        <authorList>
            <consortium name="The Broad Institute Genomics Platform"/>
            <consortium name="The Broad Institute Genome Sequencing Center for Infectious Disease"/>
            <person name="Wu L."/>
            <person name="Ma J."/>
        </authorList>
    </citation>
    <scope>NUCLEOTIDE SEQUENCE [LARGE SCALE GENOMIC DNA]</scope>
    <source>
        <strain evidence="4">NBRC 111756</strain>
    </source>
</reference>
<dbReference type="Gene3D" id="3.40.190.290">
    <property type="match status" value="1"/>
</dbReference>
<dbReference type="Pfam" id="PF03466">
    <property type="entry name" value="LysR_substrate"/>
    <property type="match status" value="1"/>
</dbReference>
<organism evidence="3 4">
    <name type="scientific">Marinobacterium aestuariivivens</name>
    <dbReference type="NCBI Taxonomy" id="1698799"/>
    <lineage>
        <taxon>Bacteria</taxon>
        <taxon>Pseudomonadati</taxon>
        <taxon>Pseudomonadota</taxon>
        <taxon>Gammaproteobacteria</taxon>
        <taxon>Oceanospirillales</taxon>
        <taxon>Oceanospirillaceae</taxon>
        <taxon>Marinobacterium</taxon>
    </lineage>
</organism>
<dbReference type="SUPFAM" id="SSF53850">
    <property type="entry name" value="Periplasmic binding protein-like II"/>
    <property type="match status" value="1"/>
</dbReference>
<evidence type="ECO:0000313" key="3">
    <source>
        <dbReference type="EMBL" id="MFC6670789.1"/>
    </source>
</evidence>
<evidence type="ECO:0000313" key="4">
    <source>
        <dbReference type="Proteomes" id="UP001596422"/>
    </source>
</evidence>
<comment type="similarity">
    <text evidence="1">Belongs to the LysR transcriptional regulatory family.</text>
</comment>
<dbReference type="Proteomes" id="UP001596422">
    <property type="component" value="Unassembled WGS sequence"/>
</dbReference>
<name>A0ABW2A052_9GAMM</name>
<feature type="domain" description="LysR substrate-binding" evidence="2">
    <location>
        <begin position="5"/>
        <end position="191"/>
    </location>
</feature>